<protein>
    <submittedName>
        <fullName evidence="2">Heterokaryon incompatibility protein-domain-containing protein</fullName>
    </submittedName>
</protein>
<dbReference type="Pfam" id="PF06985">
    <property type="entry name" value="HET"/>
    <property type="match status" value="1"/>
</dbReference>
<name>A0AAJ0AT41_9PEZI</name>
<feature type="domain" description="Heterokaryon incompatibility" evidence="1">
    <location>
        <begin position="171"/>
        <end position="262"/>
    </location>
</feature>
<comment type="caution">
    <text evidence="2">The sequence shown here is derived from an EMBL/GenBank/DDBJ whole genome shotgun (WGS) entry which is preliminary data.</text>
</comment>
<dbReference type="Proteomes" id="UP001224890">
    <property type="component" value="Unassembled WGS sequence"/>
</dbReference>
<dbReference type="EMBL" id="JAHMHR010000009">
    <property type="protein sequence ID" value="KAK1689288.1"/>
    <property type="molecule type" value="Genomic_DNA"/>
</dbReference>
<evidence type="ECO:0000313" key="2">
    <source>
        <dbReference type="EMBL" id="KAK1689288.1"/>
    </source>
</evidence>
<dbReference type="GeneID" id="85465394"/>
<sequence>MAKSSGSGCHLCGFIREELIRRSIIYEGEIIVFGSYLFDGRELYSFTVGGPGLVYWRCTAYELDTEEARGIAVLNFDVETRDDALIQCLRPSLKRTPEHLDLQNNEWLSQLWSCEDECGHLTQSSDSSLFLPTRLIDGGQCETDIPRLVDVGGMLNSLESLNSVTIDTFRYAALSYCWGSKQDALKQVKSTRDTMSTHSQGIALSPMGPFVRDTVKVFRALNIKYLWVDALCIIQGDKVDWGQESQMMGHIYYFGSLTICPVSWKSCLQGYLEV</sequence>
<dbReference type="PANTHER" id="PTHR33112">
    <property type="entry name" value="DOMAIN PROTEIN, PUTATIVE-RELATED"/>
    <property type="match status" value="1"/>
</dbReference>
<keyword evidence="3" id="KW-1185">Reference proteome</keyword>
<dbReference type="RefSeq" id="XP_060432983.1">
    <property type="nucleotide sequence ID" value="XM_060580868.1"/>
</dbReference>
<dbReference type="AlphaFoldDB" id="A0AAJ0AT41"/>
<reference evidence="2" key="1">
    <citation type="submission" date="2021-06" db="EMBL/GenBank/DDBJ databases">
        <title>Comparative genomics, transcriptomics and evolutionary studies reveal genomic signatures of adaptation to plant cell wall in hemibiotrophic fungi.</title>
        <authorList>
            <consortium name="DOE Joint Genome Institute"/>
            <person name="Baroncelli R."/>
            <person name="Diaz J.F."/>
            <person name="Benocci T."/>
            <person name="Peng M."/>
            <person name="Battaglia E."/>
            <person name="Haridas S."/>
            <person name="Andreopoulos W."/>
            <person name="Labutti K."/>
            <person name="Pangilinan J."/>
            <person name="Floch G.L."/>
            <person name="Makela M.R."/>
            <person name="Henrissat B."/>
            <person name="Grigoriev I.V."/>
            <person name="Crouch J.A."/>
            <person name="De Vries R.P."/>
            <person name="Sukno S.A."/>
            <person name="Thon M.R."/>
        </authorList>
    </citation>
    <scope>NUCLEOTIDE SEQUENCE</scope>
    <source>
        <strain evidence="2">CBS 193.32</strain>
    </source>
</reference>
<accession>A0AAJ0AT41</accession>
<proteinExistence type="predicted"/>
<organism evidence="2 3">
    <name type="scientific">Colletotrichum godetiae</name>
    <dbReference type="NCBI Taxonomy" id="1209918"/>
    <lineage>
        <taxon>Eukaryota</taxon>
        <taxon>Fungi</taxon>
        <taxon>Dikarya</taxon>
        <taxon>Ascomycota</taxon>
        <taxon>Pezizomycotina</taxon>
        <taxon>Sordariomycetes</taxon>
        <taxon>Hypocreomycetidae</taxon>
        <taxon>Glomerellales</taxon>
        <taxon>Glomerellaceae</taxon>
        <taxon>Colletotrichum</taxon>
        <taxon>Colletotrichum acutatum species complex</taxon>
    </lineage>
</organism>
<gene>
    <name evidence="2" type="ORF">BDP55DRAFT_761482</name>
</gene>
<evidence type="ECO:0000313" key="3">
    <source>
        <dbReference type="Proteomes" id="UP001224890"/>
    </source>
</evidence>
<evidence type="ECO:0000259" key="1">
    <source>
        <dbReference type="Pfam" id="PF06985"/>
    </source>
</evidence>
<dbReference type="InterPro" id="IPR010730">
    <property type="entry name" value="HET"/>
</dbReference>
<dbReference type="PANTHER" id="PTHR33112:SF16">
    <property type="entry name" value="HETEROKARYON INCOMPATIBILITY DOMAIN-CONTAINING PROTEIN"/>
    <property type="match status" value="1"/>
</dbReference>